<feature type="signal peptide" evidence="2">
    <location>
        <begin position="1"/>
        <end position="21"/>
    </location>
</feature>
<sequence>MKLSNAIIAATALSQCATCAAVPNTDDIALQARSHEQDNSYFERDTHGDKWKRKGGGGGGGRGGGGGSSGGSSGSGSSGSGSAPKGSSGSSGSSGSGSRPSYGAGGAAYSGGAKTPYTAGRNSPSGIPGGLLAGSAIGFLGAYWLVGAYHYPYHHPYGFYNRTTDKNETKPVECLCRADEDCGCDDNSEDTEYMNGLIGNGTYEGLDKSRVTVANANGTDTIFINGTLPSGTTADSTNSGGSNAAGGMKTLLKSAGWWPLAATALALAVVA</sequence>
<reference evidence="4" key="1">
    <citation type="submission" date="2021-03" db="EMBL/GenBank/DDBJ databases">
        <title>Revisited historic fungal species revealed as producer of novel bioactive compounds through whole genome sequencing and comparative genomics.</title>
        <authorList>
            <person name="Vignolle G.A."/>
            <person name="Hochenegger N."/>
            <person name="Mach R.L."/>
            <person name="Mach-Aigner A.R."/>
            <person name="Javad Rahimi M."/>
            <person name="Salim K.A."/>
            <person name="Chan C.M."/>
            <person name="Lim L.B.L."/>
            <person name="Cai F."/>
            <person name="Druzhinina I.S."/>
            <person name="U'Ren J.M."/>
            <person name="Derntl C."/>
        </authorList>
    </citation>
    <scope>NUCLEOTIDE SEQUENCE</scope>
    <source>
        <strain evidence="4">TUCIM 5799</strain>
    </source>
</reference>
<dbReference type="EMBL" id="JAFIMR010000003">
    <property type="protein sequence ID" value="KAI1879947.1"/>
    <property type="molecule type" value="Genomic_DNA"/>
</dbReference>
<name>A0A9Q0ATX8_9PEZI</name>
<evidence type="ECO:0000256" key="1">
    <source>
        <dbReference type="SAM" id="MobiDB-lite"/>
    </source>
</evidence>
<gene>
    <name evidence="4" type="ORF">JX265_001568</name>
</gene>
<feature type="compositionally biased region" description="Basic and acidic residues" evidence="1">
    <location>
        <begin position="36"/>
        <end position="49"/>
    </location>
</feature>
<feature type="region of interest" description="Disordered" evidence="1">
    <location>
        <begin position="36"/>
        <end position="107"/>
    </location>
</feature>
<dbReference type="Pfam" id="PF24866">
    <property type="entry name" value="DUF7732"/>
    <property type="match status" value="1"/>
</dbReference>
<proteinExistence type="predicted"/>
<dbReference type="PANTHER" id="PTHR42091:SF1">
    <property type="entry name" value="CONSERVED GLYCINE-RICH PROTEIN (AFU_ORTHOLOGUE AFUA_7G02440)"/>
    <property type="match status" value="1"/>
</dbReference>
<accession>A0A9Q0ATX8</accession>
<feature type="compositionally biased region" description="Gly residues" evidence="1">
    <location>
        <begin position="56"/>
        <end position="79"/>
    </location>
</feature>
<feature type="compositionally biased region" description="Low complexity" evidence="1">
    <location>
        <begin position="80"/>
        <end position="102"/>
    </location>
</feature>
<evidence type="ECO:0000256" key="2">
    <source>
        <dbReference type="SAM" id="SignalP"/>
    </source>
</evidence>
<dbReference type="PANTHER" id="PTHR42091">
    <property type="entry name" value="CONSERVED GLYCINE-RICH PROTEIN (AFU_ORTHOLOGUE AFUA_7G02440)"/>
    <property type="match status" value="1"/>
</dbReference>
<evidence type="ECO:0000259" key="3">
    <source>
        <dbReference type="Pfam" id="PF24866"/>
    </source>
</evidence>
<feature type="chain" id="PRO_5040405601" description="DUF7732 domain-containing protein" evidence="2">
    <location>
        <begin position="22"/>
        <end position="271"/>
    </location>
</feature>
<dbReference type="AlphaFoldDB" id="A0A9Q0ATX8"/>
<keyword evidence="5" id="KW-1185">Reference proteome</keyword>
<dbReference type="InterPro" id="IPR056634">
    <property type="entry name" value="DUF7732"/>
</dbReference>
<feature type="domain" description="DUF7732" evidence="3">
    <location>
        <begin position="109"/>
        <end position="232"/>
    </location>
</feature>
<evidence type="ECO:0000313" key="5">
    <source>
        <dbReference type="Proteomes" id="UP000829685"/>
    </source>
</evidence>
<protein>
    <recommendedName>
        <fullName evidence="3">DUF7732 domain-containing protein</fullName>
    </recommendedName>
</protein>
<keyword evidence="2" id="KW-0732">Signal</keyword>
<comment type="caution">
    <text evidence="4">The sequence shown here is derived from an EMBL/GenBank/DDBJ whole genome shotgun (WGS) entry which is preliminary data.</text>
</comment>
<dbReference type="Proteomes" id="UP000829685">
    <property type="component" value="Unassembled WGS sequence"/>
</dbReference>
<organism evidence="4 5">
    <name type="scientific">Neoarthrinium moseri</name>
    <dbReference type="NCBI Taxonomy" id="1658444"/>
    <lineage>
        <taxon>Eukaryota</taxon>
        <taxon>Fungi</taxon>
        <taxon>Dikarya</taxon>
        <taxon>Ascomycota</taxon>
        <taxon>Pezizomycotina</taxon>
        <taxon>Sordariomycetes</taxon>
        <taxon>Xylariomycetidae</taxon>
        <taxon>Amphisphaeriales</taxon>
        <taxon>Apiosporaceae</taxon>
        <taxon>Neoarthrinium</taxon>
    </lineage>
</organism>
<evidence type="ECO:0000313" key="4">
    <source>
        <dbReference type="EMBL" id="KAI1879947.1"/>
    </source>
</evidence>